<dbReference type="EMBL" id="FQZQ01000014">
    <property type="protein sequence ID" value="SHJ84513.1"/>
    <property type="molecule type" value="Genomic_DNA"/>
</dbReference>
<keyword evidence="1" id="KW-0472">Membrane</keyword>
<keyword evidence="3" id="KW-1185">Reference proteome</keyword>
<keyword evidence="1" id="KW-1133">Transmembrane helix</keyword>
<dbReference type="STRING" id="1470563.SAMN05444000_11417"/>
<feature type="transmembrane region" description="Helical" evidence="1">
    <location>
        <begin position="12"/>
        <end position="29"/>
    </location>
</feature>
<organism evidence="2 3">
    <name type="scientific">Shimia gijangensis</name>
    <dbReference type="NCBI Taxonomy" id="1470563"/>
    <lineage>
        <taxon>Bacteria</taxon>
        <taxon>Pseudomonadati</taxon>
        <taxon>Pseudomonadota</taxon>
        <taxon>Alphaproteobacteria</taxon>
        <taxon>Rhodobacterales</taxon>
        <taxon>Roseobacteraceae</taxon>
    </lineage>
</organism>
<dbReference type="RefSeq" id="WP_073253328.1">
    <property type="nucleotide sequence ID" value="NZ_FQZQ01000014.1"/>
</dbReference>
<proteinExistence type="predicted"/>
<evidence type="ECO:0000256" key="1">
    <source>
        <dbReference type="SAM" id="Phobius"/>
    </source>
</evidence>
<gene>
    <name evidence="2" type="ORF">SAMN05444000_11417</name>
</gene>
<evidence type="ECO:0000313" key="3">
    <source>
        <dbReference type="Proteomes" id="UP000183982"/>
    </source>
</evidence>
<dbReference type="OrthoDB" id="7956241at2"/>
<evidence type="ECO:0000313" key="2">
    <source>
        <dbReference type="EMBL" id="SHJ84513.1"/>
    </source>
</evidence>
<dbReference type="Proteomes" id="UP000183982">
    <property type="component" value="Unassembled WGS sequence"/>
</dbReference>
<dbReference type="AlphaFoldDB" id="A0A1M6MMK4"/>
<name>A0A1M6MMK4_9RHOB</name>
<protein>
    <recommendedName>
        <fullName evidence="4">Translocase</fullName>
    </recommendedName>
</protein>
<keyword evidence="1" id="KW-0812">Transmembrane</keyword>
<sequence>MSEENINVYRRYALAGATFSVAISIGFLMQTSEPSYAAHRLPKAKTPVATSDATQASLSGTTEIQPDQNYVPSAIPVPPQDAVAHQALPAQPVVLLVSRDKPVGVLPQEESTPFLNCKPSLTAESGAAAMVNLTLLAPCLSGDRVTIHHSGLKFTEIVGVDGDLNVAVPALSEKAVFVVAFTNGDGAVAQTTVDSLTFYDRVAVQWKGQTGLELHAREYGAAYGTTGHVWRGGPRDVSAVAGGEGGFLAQLGNPETADALIAEVYTFPSGTAQNEGTVMLSLEAEVTASNCNNHVSAQTIEVQPDGDLRTHEMELSLPDCEATGEFLVLKNLLEDLTIASN</sequence>
<evidence type="ECO:0008006" key="4">
    <source>
        <dbReference type="Google" id="ProtNLM"/>
    </source>
</evidence>
<reference evidence="3" key="1">
    <citation type="submission" date="2016-11" db="EMBL/GenBank/DDBJ databases">
        <authorList>
            <person name="Varghese N."/>
            <person name="Submissions S."/>
        </authorList>
    </citation>
    <scope>NUCLEOTIDE SEQUENCE [LARGE SCALE GENOMIC DNA]</scope>
    <source>
        <strain evidence="3">DSM 100564</strain>
    </source>
</reference>
<accession>A0A1M6MMK4</accession>